<dbReference type="InterPro" id="IPR025202">
    <property type="entry name" value="PLD-like_dom"/>
</dbReference>
<evidence type="ECO:0000256" key="1">
    <source>
        <dbReference type="ARBA" id="ARBA00000798"/>
    </source>
</evidence>
<dbReference type="Gene3D" id="3.30.870.10">
    <property type="entry name" value="Endonuclease Chain A"/>
    <property type="match status" value="2"/>
</dbReference>
<comment type="similarity">
    <text evidence="2">Belongs to the phospholipase D family.</text>
</comment>
<dbReference type="EMBL" id="JAEKNN010000062">
    <property type="protein sequence ID" value="MBJ7610459.1"/>
    <property type="molecule type" value="Genomic_DNA"/>
</dbReference>
<sequence length="348" mass="35945">MFRGVTRALAGLAAVLAAGCGTVVGPPARDGLSTGLPLLAPAEAARVGADTITVLRSGAPTFTELTRLVTTATRSVEIEVYEFGRRDLVVAVIAAHARGLAVTVIGDRSEMATAATAQTLRAQGIDVVDYPIRARMIDHVKLLVVDRAVAVVGGINWGTGSAANHDFDVEVRGPAVANLDRVFARDLVTCGRAQAVPSALADSAVLVASTLPGAEILPMVLAVVAGARSTLDVAMFTLTDAAVVNAMEAALARGVAVRVLLDPSERPSDPSAASLRAHGVAVRLYRSSGEKLHAKAAIADAADVVLGSANWTISGFEHNHELDVTIPSAPPIARAFEQQFESDWAASA</sequence>
<dbReference type="GO" id="GO:0016891">
    <property type="term" value="F:RNA endonuclease activity producing 5'-phosphomonoesters, hydrolytic mechanism"/>
    <property type="evidence" value="ECO:0007669"/>
    <property type="project" value="TreeGrafter"/>
</dbReference>
<dbReference type="GO" id="GO:0006793">
    <property type="term" value="P:phosphorus metabolic process"/>
    <property type="evidence" value="ECO:0007669"/>
    <property type="project" value="UniProtKB-ARBA"/>
</dbReference>
<accession>A0A934KQ60</accession>
<keyword evidence="6" id="KW-0443">Lipid metabolism</keyword>
<dbReference type="Pfam" id="PF13091">
    <property type="entry name" value="PLDc_2"/>
    <property type="match status" value="2"/>
</dbReference>
<reference evidence="8 9" key="1">
    <citation type="submission" date="2020-10" db="EMBL/GenBank/DDBJ databases">
        <title>Ca. Dormibacterota MAGs.</title>
        <authorList>
            <person name="Montgomery K."/>
        </authorList>
    </citation>
    <scope>NUCLEOTIDE SEQUENCE [LARGE SCALE GENOMIC DNA]</scope>
    <source>
        <strain evidence="8">Mitchell_Peninsula_5</strain>
    </source>
</reference>
<dbReference type="EC" id="3.1.4.4" evidence="3"/>
<feature type="domain" description="PLD phosphodiesterase" evidence="7">
    <location>
        <begin position="288"/>
        <end position="315"/>
    </location>
</feature>
<evidence type="ECO:0000256" key="5">
    <source>
        <dbReference type="ARBA" id="ARBA00022963"/>
    </source>
</evidence>
<keyword evidence="5" id="KW-0442">Lipid degradation</keyword>
<evidence type="ECO:0000256" key="3">
    <source>
        <dbReference type="ARBA" id="ARBA00012027"/>
    </source>
</evidence>
<organism evidence="8 9">
    <name type="scientific">Candidatus Amunia macphersoniae</name>
    <dbReference type="NCBI Taxonomy" id="3127014"/>
    <lineage>
        <taxon>Bacteria</taxon>
        <taxon>Bacillati</taxon>
        <taxon>Candidatus Dormiibacterota</taxon>
        <taxon>Candidatus Dormibacteria</taxon>
        <taxon>Candidatus Aeolococcales</taxon>
        <taxon>Candidatus Aeolococcaceae</taxon>
        <taxon>Candidatus Amunia</taxon>
    </lineage>
</organism>
<dbReference type="PANTHER" id="PTHR43856:SF1">
    <property type="entry name" value="MITOCHONDRIAL CARDIOLIPIN HYDROLASE"/>
    <property type="match status" value="1"/>
</dbReference>
<dbReference type="PANTHER" id="PTHR43856">
    <property type="entry name" value="CARDIOLIPIN HYDROLASE"/>
    <property type="match status" value="1"/>
</dbReference>
<dbReference type="Proteomes" id="UP000614410">
    <property type="component" value="Unassembled WGS sequence"/>
</dbReference>
<dbReference type="SUPFAM" id="SSF56024">
    <property type="entry name" value="Phospholipase D/nuclease"/>
    <property type="match status" value="2"/>
</dbReference>
<evidence type="ECO:0000259" key="7">
    <source>
        <dbReference type="PROSITE" id="PS50035"/>
    </source>
</evidence>
<dbReference type="PROSITE" id="PS51257">
    <property type="entry name" value="PROKAR_LIPOPROTEIN"/>
    <property type="match status" value="1"/>
</dbReference>
<dbReference type="InterPro" id="IPR051406">
    <property type="entry name" value="PLD_domain"/>
</dbReference>
<feature type="domain" description="PLD phosphodiesterase" evidence="7">
    <location>
        <begin position="134"/>
        <end position="161"/>
    </location>
</feature>
<protein>
    <recommendedName>
        <fullName evidence="3">phospholipase D</fullName>
        <ecNumber evidence="3">3.1.4.4</ecNumber>
    </recommendedName>
</protein>
<dbReference type="AlphaFoldDB" id="A0A934KQ60"/>
<dbReference type="GO" id="GO:0004630">
    <property type="term" value="F:phospholipase D activity"/>
    <property type="evidence" value="ECO:0007669"/>
    <property type="project" value="UniProtKB-EC"/>
</dbReference>
<comment type="catalytic activity">
    <reaction evidence="1">
        <text>a 1,2-diacyl-sn-glycero-3-phosphocholine + H2O = a 1,2-diacyl-sn-glycero-3-phosphate + choline + H(+)</text>
        <dbReference type="Rhea" id="RHEA:14445"/>
        <dbReference type="ChEBI" id="CHEBI:15354"/>
        <dbReference type="ChEBI" id="CHEBI:15377"/>
        <dbReference type="ChEBI" id="CHEBI:15378"/>
        <dbReference type="ChEBI" id="CHEBI:57643"/>
        <dbReference type="ChEBI" id="CHEBI:58608"/>
        <dbReference type="EC" id="3.1.4.4"/>
    </reaction>
</comment>
<dbReference type="InterPro" id="IPR001736">
    <property type="entry name" value="PLipase_D/transphosphatidylase"/>
</dbReference>
<gene>
    <name evidence="8" type="ORF">JF887_13655</name>
</gene>
<dbReference type="SMART" id="SM00155">
    <property type="entry name" value="PLDc"/>
    <property type="match status" value="2"/>
</dbReference>
<dbReference type="PROSITE" id="PS50035">
    <property type="entry name" value="PLD"/>
    <property type="match status" value="2"/>
</dbReference>
<evidence type="ECO:0000313" key="9">
    <source>
        <dbReference type="Proteomes" id="UP000614410"/>
    </source>
</evidence>
<evidence type="ECO:0000256" key="4">
    <source>
        <dbReference type="ARBA" id="ARBA00022801"/>
    </source>
</evidence>
<name>A0A934KQ60_9BACT</name>
<keyword evidence="4" id="KW-0378">Hydrolase</keyword>
<proteinExistence type="inferred from homology"/>
<comment type="caution">
    <text evidence="8">The sequence shown here is derived from an EMBL/GenBank/DDBJ whole genome shotgun (WGS) entry which is preliminary data.</text>
</comment>
<dbReference type="GO" id="GO:0016042">
    <property type="term" value="P:lipid catabolic process"/>
    <property type="evidence" value="ECO:0007669"/>
    <property type="project" value="UniProtKB-KW"/>
</dbReference>
<evidence type="ECO:0000313" key="8">
    <source>
        <dbReference type="EMBL" id="MBJ7610459.1"/>
    </source>
</evidence>
<evidence type="ECO:0000256" key="6">
    <source>
        <dbReference type="ARBA" id="ARBA00023098"/>
    </source>
</evidence>
<evidence type="ECO:0000256" key="2">
    <source>
        <dbReference type="ARBA" id="ARBA00008664"/>
    </source>
</evidence>